<protein>
    <submittedName>
        <fullName evidence="2">HigA family addiction module antitoxin</fullName>
    </submittedName>
</protein>
<dbReference type="NCBIfam" id="TIGR02607">
    <property type="entry name" value="antidote_HigA"/>
    <property type="match status" value="1"/>
</dbReference>
<dbReference type="CDD" id="cd00093">
    <property type="entry name" value="HTH_XRE"/>
    <property type="match status" value="1"/>
</dbReference>
<gene>
    <name evidence="2" type="ORF">OKA05_22845</name>
</gene>
<evidence type="ECO:0000256" key="1">
    <source>
        <dbReference type="ARBA" id="ARBA00023125"/>
    </source>
</evidence>
<dbReference type="InterPro" id="IPR001387">
    <property type="entry name" value="Cro/C1-type_HTH"/>
</dbReference>
<dbReference type="Gene3D" id="1.10.260.40">
    <property type="entry name" value="lambda repressor-like DNA-binding domains"/>
    <property type="match status" value="1"/>
</dbReference>
<dbReference type="Proteomes" id="UP001320876">
    <property type="component" value="Unassembled WGS sequence"/>
</dbReference>
<evidence type="ECO:0000313" key="3">
    <source>
        <dbReference type="Proteomes" id="UP001320876"/>
    </source>
</evidence>
<evidence type="ECO:0000313" key="2">
    <source>
        <dbReference type="EMBL" id="MCW1925417.1"/>
    </source>
</evidence>
<dbReference type="InterPro" id="IPR010982">
    <property type="entry name" value="Lambda_DNA-bd_dom_sf"/>
</dbReference>
<dbReference type="EMBL" id="JAPDDT010000014">
    <property type="protein sequence ID" value="MCW1925417.1"/>
    <property type="molecule type" value="Genomic_DNA"/>
</dbReference>
<dbReference type="InterPro" id="IPR013430">
    <property type="entry name" value="Toxin_antidote_HigA"/>
</dbReference>
<dbReference type="PANTHER" id="PTHR36924:SF1">
    <property type="entry name" value="ANTITOXIN HIGA-1"/>
    <property type="match status" value="1"/>
</dbReference>
<sequence>MKTMPLPNAFAETLRETLEEWPVNQKEVSQATGIPVARLSEMKSGKRRCTPEYDLRLSRYFSMEPGFWMRLQLHYEMQRAGLEFGKLIESEVKPAA</sequence>
<organism evidence="2 3">
    <name type="scientific">Luteolibacter arcticus</name>
    <dbReference type="NCBI Taxonomy" id="1581411"/>
    <lineage>
        <taxon>Bacteria</taxon>
        <taxon>Pseudomonadati</taxon>
        <taxon>Verrucomicrobiota</taxon>
        <taxon>Verrucomicrobiia</taxon>
        <taxon>Verrucomicrobiales</taxon>
        <taxon>Verrucomicrobiaceae</taxon>
        <taxon>Luteolibacter</taxon>
    </lineage>
</organism>
<dbReference type="SUPFAM" id="SSF47413">
    <property type="entry name" value="lambda repressor-like DNA-binding domains"/>
    <property type="match status" value="1"/>
</dbReference>
<keyword evidence="1" id="KW-0238">DNA-binding</keyword>
<dbReference type="PANTHER" id="PTHR36924">
    <property type="entry name" value="ANTITOXIN HIGA-1"/>
    <property type="match status" value="1"/>
</dbReference>
<comment type="caution">
    <text evidence="2">The sequence shown here is derived from an EMBL/GenBank/DDBJ whole genome shotgun (WGS) entry which is preliminary data.</text>
</comment>
<reference evidence="2 3" key="1">
    <citation type="submission" date="2022-10" db="EMBL/GenBank/DDBJ databases">
        <title>Luteolibacter arcticus strain CCTCC AB 2014275, whole genome shotgun sequencing project.</title>
        <authorList>
            <person name="Zhao G."/>
            <person name="Shen L."/>
        </authorList>
    </citation>
    <scope>NUCLEOTIDE SEQUENCE [LARGE SCALE GENOMIC DNA]</scope>
    <source>
        <strain evidence="2 3">CCTCC AB 2014275</strain>
    </source>
</reference>
<name>A0ABT3GPJ2_9BACT</name>
<accession>A0ABT3GPJ2</accession>
<proteinExistence type="predicted"/>
<keyword evidence="3" id="KW-1185">Reference proteome</keyword>